<dbReference type="GO" id="GO:0000160">
    <property type="term" value="P:phosphorelay signal transduction system"/>
    <property type="evidence" value="ECO:0007669"/>
    <property type="project" value="InterPro"/>
</dbReference>
<dbReference type="PANTHER" id="PTHR44591">
    <property type="entry name" value="STRESS RESPONSE REGULATOR PROTEIN 1"/>
    <property type="match status" value="1"/>
</dbReference>
<dbReference type="PANTHER" id="PTHR44591:SF21">
    <property type="entry name" value="TWO-COMPONENT RESPONSE REGULATOR"/>
    <property type="match status" value="1"/>
</dbReference>
<keyword evidence="1 2" id="KW-0597">Phosphoprotein</keyword>
<dbReference type="InterPro" id="IPR001789">
    <property type="entry name" value="Sig_transdc_resp-reg_receiver"/>
</dbReference>
<proteinExistence type="predicted"/>
<evidence type="ECO:0000313" key="4">
    <source>
        <dbReference type="EMBL" id="RFC66049.1"/>
    </source>
</evidence>
<dbReference type="InterPro" id="IPR050595">
    <property type="entry name" value="Bact_response_regulator"/>
</dbReference>
<dbReference type="EMBL" id="QURL01000001">
    <property type="protein sequence ID" value="RFC66049.1"/>
    <property type="molecule type" value="Genomic_DNA"/>
</dbReference>
<dbReference type="Gene3D" id="3.40.50.2300">
    <property type="match status" value="1"/>
</dbReference>
<feature type="modified residue" description="4-aspartylphosphate" evidence="2">
    <location>
        <position position="57"/>
    </location>
</feature>
<comment type="caution">
    <text evidence="4">The sequence shown here is derived from an EMBL/GenBank/DDBJ whole genome shotgun (WGS) entry which is preliminary data.</text>
</comment>
<evidence type="ECO:0000256" key="1">
    <source>
        <dbReference type="ARBA" id="ARBA00022553"/>
    </source>
</evidence>
<protein>
    <submittedName>
        <fullName evidence="4">Response regulator</fullName>
    </submittedName>
</protein>
<dbReference type="AlphaFoldDB" id="A0A371XA03"/>
<dbReference type="InterPro" id="IPR011006">
    <property type="entry name" value="CheY-like_superfamily"/>
</dbReference>
<name>A0A371XA03_9HYPH</name>
<dbReference type="Pfam" id="PF00072">
    <property type="entry name" value="Response_reg"/>
    <property type="match status" value="1"/>
</dbReference>
<dbReference type="OrthoDB" id="9784719at2"/>
<dbReference type="PROSITE" id="PS50110">
    <property type="entry name" value="RESPONSE_REGULATORY"/>
    <property type="match status" value="1"/>
</dbReference>
<evidence type="ECO:0000256" key="2">
    <source>
        <dbReference type="PROSITE-ProRule" id="PRU00169"/>
    </source>
</evidence>
<keyword evidence="5" id="KW-1185">Reference proteome</keyword>
<organism evidence="4 5">
    <name type="scientific">Fulvimarina endophytica</name>
    <dbReference type="NCBI Taxonomy" id="2293836"/>
    <lineage>
        <taxon>Bacteria</taxon>
        <taxon>Pseudomonadati</taxon>
        <taxon>Pseudomonadota</taxon>
        <taxon>Alphaproteobacteria</taxon>
        <taxon>Hyphomicrobiales</taxon>
        <taxon>Aurantimonadaceae</taxon>
        <taxon>Fulvimarina</taxon>
    </lineage>
</organism>
<feature type="domain" description="Response regulatory" evidence="3">
    <location>
        <begin position="7"/>
        <end position="120"/>
    </location>
</feature>
<evidence type="ECO:0000259" key="3">
    <source>
        <dbReference type="PROSITE" id="PS50110"/>
    </source>
</evidence>
<dbReference type="SUPFAM" id="SSF52172">
    <property type="entry name" value="CheY-like"/>
    <property type="match status" value="1"/>
</dbReference>
<sequence length="123" mass="13153">MTAKPQTVLVVEDEPLLRMDVVETLEDAGYDVIEAVDADQALAVLEATDGVGILLTDVYMPGSIDGLELAHRVHREWQGIAIVVVSGHQRFSADELPAGALFLSKPYGPTAIVDLVGQIRTAS</sequence>
<dbReference type="SMART" id="SM00448">
    <property type="entry name" value="REC"/>
    <property type="match status" value="1"/>
</dbReference>
<gene>
    <name evidence="4" type="ORF">DYI37_00820</name>
</gene>
<reference evidence="4 5" key="1">
    <citation type="submission" date="2018-08" db="EMBL/GenBank/DDBJ databases">
        <title>Fulvimarina sp. 85, whole genome shotgun sequence.</title>
        <authorList>
            <person name="Tuo L."/>
        </authorList>
    </citation>
    <scope>NUCLEOTIDE SEQUENCE [LARGE SCALE GENOMIC DNA]</scope>
    <source>
        <strain evidence="4 5">85</strain>
    </source>
</reference>
<dbReference type="Proteomes" id="UP000264310">
    <property type="component" value="Unassembled WGS sequence"/>
</dbReference>
<evidence type="ECO:0000313" key="5">
    <source>
        <dbReference type="Proteomes" id="UP000264310"/>
    </source>
</evidence>
<accession>A0A371XA03</accession>